<evidence type="ECO:0000313" key="9">
    <source>
        <dbReference type="EMBL" id="RDL42034.1"/>
    </source>
</evidence>
<name>A0A370U2M6_9HELO</name>
<feature type="domain" description="Zn(2)-C6 fungal-type" evidence="8">
    <location>
        <begin position="48"/>
        <end position="76"/>
    </location>
</feature>
<gene>
    <name evidence="9" type="ORF">BP5553_02013</name>
</gene>
<evidence type="ECO:0000256" key="5">
    <source>
        <dbReference type="ARBA" id="ARBA00023163"/>
    </source>
</evidence>
<proteinExistence type="predicted"/>
<dbReference type="RefSeq" id="XP_031874690.1">
    <property type="nucleotide sequence ID" value="XM_032010636.1"/>
</dbReference>
<dbReference type="OrthoDB" id="3598904at2759"/>
<accession>A0A370U2M6</accession>
<dbReference type="InterPro" id="IPR021858">
    <property type="entry name" value="Fun_TF"/>
</dbReference>
<dbReference type="CDD" id="cd00067">
    <property type="entry name" value="GAL4"/>
    <property type="match status" value="1"/>
</dbReference>
<evidence type="ECO:0000256" key="6">
    <source>
        <dbReference type="ARBA" id="ARBA00023242"/>
    </source>
</evidence>
<keyword evidence="2" id="KW-0862">Zinc</keyword>
<evidence type="ECO:0000256" key="3">
    <source>
        <dbReference type="ARBA" id="ARBA00023015"/>
    </source>
</evidence>
<dbReference type="STRING" id="2656787.A0A370U2M6"/>
<dbReference type="AlphaFoldDB" id="A0A370U2M6"/>
<dbReference type="Pfam" id="PF00172">
    <property type="entry name" value="Zn_clus"/>
    <property type="match status" value="1"/>
</dbReference>
<feature type="compositionally biased region" description="Basic and acidic residues" evidence="7">
    <location>
        <begin position="1"/>
        <end position="38"/>
    </location>
</feature>
<dbReference type="Gene3D" id="4.10.240.10">
    <property type="entry name" value="Zn(2)-C6 fungal-type DNA-binding domain"/>
    <property type="match status" value="1"/>
</dbReference>
<dbReference type="SMART" id="SM00066">
    <property type="entry name" value="GAL4"/>
    <property type="match status" value="1"/>
</dbReference>
<evidence type="ECO:0000259" key="8">
    <source>
        <dbReference type="PROSITE" id="PS50048"/>
    </source>
</evidence>
<evidence type="ECO:0000256" key="1">
    <source>
        <dbReference type="ARBA" id="ARBA00022723"/>
    </source>
</evidence>
<evidence type="ECO:0000256" key="7">
    <source>
        <dbReference type="SAM" id="MobiDB-lite"/>
    </source>
</evidence>
<organism evidence="9 10">
    <name type="scientific">Venustampulla echinocandica</name>
    <dbReference type="NCBI Taxonomy" id="2656787"/>
    <lineage>
        <taxon>Eukaryota</taxon>
        <taxon>Fungi</taxon>
        <taxon>Dikarya</taxon>
        <taxon>Ascomycota</taxon>
        <taxon>Pezizomycotina</taxon>
        <taxon>Leotiomycetes</taxon>
        <taxon>Helotiales</taxon>
        <taxon>Pleuroascaceae</taxon>
        <taxon>Venustampulla</taxon>
    </lineage>
</organism>
<dbReference type="PROSITE" id="PS50048">
    <property type="entry name" value="ZN2_CY6_FUNGAL_2"/>
    <property type="match status" value="1"/>
</dbReference>
<dbReference type="EMBL" id="NPIC01000001">
    <property type="protein sequence ID" value="RDL42034.1"/>
    <property type="molecule type" value="Genomic_DNA"/>
</dbReference>
<dbReference type="SUPFAM" id="SSF57701">
    <property type="entry name" value="Zn2/Cys6 DNA-binding domain"/>
    <property type="match status" value="1"/>
</dbReference>
<feature type="region of interest" description="Disordered" evidence="7">
    <location>
        <begin position="412"/>
        <end position="435"/>
    </location>
</feature>
<dbReference type="Proteomes" id="UP000254866">
    <property type="component" value="Unassembled WGS sequence"/>
</dbReference>
<dbReference type="PANTHER" id="PTHR36206">
    <property type="entry name" value="ASPERCRYPTIN BIOSYNTHESIS CLUSTER-SPECIFIC TRANSCRIPTION REGULATOR ATNN-RELATED"/>
    <property type="match status" value="1"/>
</dbReference>
<dbReference type="InterPro" id="IPR052360">
    <property type="entry name" value="Transcr_Regulatory_Proteins"/>
</dbReference>
<dbReference type="PANTHER" id="PTHR36206:SF4">
    <property type="entry name" value="HYPOTHETICAL CONSERVED PROTEIN (EUROFUNG)-RELATED"/>
    <property type="match status" value="1"/>
</dbReference>
<dbReference type="GeneID" id="43594862"/>
<evidence type="ECO:0000256" key="4">
    <source>
        <dbReference type="ARBA" id="ARBA00023125"/>
    </source>
</evidence>
<dbReference type="InterPro" id="IPR036864">
    <property type="entry name" value="Zn2-C6_fun-type_DNA-bd_sf"/>
</dbReference>
<evidence type="ECO:0000256" key="2">
    <source>
        <dbReference type="ARBA" id="ARBA00022833"/>
    </source>
</evidence>
<protein>
    <recommendedName>
        <fullName evidence="8">Zn(2)-C6 fungal-type domain-containing protein</fullName>
    </recommendedName>
</protein>
<keyword evidence="5" id="KW-0804">Transcription</keyword>
<feature type="region of interest" description="Disordered" evidence="7">
    <location>
        <begin position="1"/>
        <end position="44"/>
    </location>
</feature>
<sequence length="844" mass="94296">MGSHGKSDSDFLHPNRDFPTELYRHPSLERKGRPDKRGRASKPKVKSGCITCKTRRVKCDETKPECLRCQRFGRPCDGYAPDASRSRSVSHIRPRSSSTSLYSPTISIHGADEESRYFQVFAERTVYEIPGFFDGTPSSTFWSQLVLQESHHVSAIRHAAISLGALSKGLEDAPPPHLKSNVFQNISGKHHEYAVLQHIKAIKALNQYISSSPSPQLRSALITCVLFICFEASQESKASCIQQTQAGLKMLRSYYTRKPQSRSTTPTQAVQSQWDVSMLSGQSRQHRQTQMADDNMGERAVATHIDDYREAELTVQLDVGFESRRTSSEIRSSSLTLGLMGEYMNPQSPTIGIDTNSEGQNMGPVYSPRNYLNALPSNASDLSWEAVSEYSPSSFAVGDLAPKFSISAASSPLTEAPPSRPLSVPLPTTPLPSPTQRRSLLLRAPTPPLLQSDIAIEDIVVQTFIRANGQGFFYNTMSCTPPLAWDLNNVHRIPIPNIFPNFHAAHLCWDFLMDRALQFVTLTRYNRLYVPSANEPPEIISHQLLSLQNELSAFETAFRPILDKAILPDGTVANPAALTISLYQKCTAIAITVMPDDSEMLYDYCLPHFIYIVRTCRILAGLHDTARLPRMPRFSFDVGIVPPLHFTATKCRDPIIRREAVDLLFSYPRHEGIWDGILSARLGRWIIACEEEGLDLSGLPVRVSKMPGLWERQHPEEEYHYPIPQPISGTSDPECPRDCGQAISETIDKMTAVGIKEYELIRDGGGLVNNSGIPPHSGFESSVHNRKGKERMSQDNLSFAPEESRVRVGGVDYHIADRYIKVCCQRVMPRADDTIKARETVLAW</sequence>
<keyword evidence="1" id="KW-0479">Metal-binding</keyword>
<dbReference type="GO" id="GO:0000981">
    <property type="term" value="F:DNA-binding transcription factor activity, RNA polymerase II-specific"/>
    <property type="evidence" value="ECO:0007669"/>
    <property type="project" value="InterPro"/>
</dbReference>
<reference evidence="9 10" key="1">
    <citation type="journal article" date="2018" name="IMA Fungus">
        <title>IMA Genome-F 9: Draft genome sequence of Annulohypoxylon stygium, Aspergillus mulundensis, Berkeleyomyces basicola (syn. Thielaviopsis basicola), Ceratocystis smalleyi, two Cercospora beticola strains, Coleophoma cylindrospora, Fusarium fracticaudum, Phialophora cf. hyalina, and Morchella septimelata.</title>
        <authorList>
            <person name="Wingfield B.D."/>
            <person name="Bills G.F."/>
            <person name="Dong Y."/>
            <person name="Huang W."/>
            <person name="Nel W.J."/>
            <person name="Swalarsk-Parry B.S."/>
            <person name="Vaghefi N."/>
            <person name="Wilken P.M."/>
            <person name="An Z."/>
            <person name="de Beer Z.W."/>
            <person name="De Vos L."/>
            <person name="Chen L."/>
            <person name="Duong T.A."/>
            <person name="Gao Y."/>
            <person name="Hammerbacher A."/>
            <person name="Kikkert J.R."/>
            <person name="Li Y."/>
            <person name="Li H."/>
            <person name="Li K."/>
            <person name="Li Q."/>
            <person name="Liu X."/>
            <person name="Ma X."/>
            <person name="Naidoo K."/>
            <person name="Pethybridge S.J."/>
            <person name="Sun J."/>
            <person name="Steenkamp E.T."/>
            <person name="van der Nest M.A."/>
            <person name="van Wyk S."/>
            <person name="Wingfield M.J."/>
            <person name="Xiong C."/>
            <person name="Yue Q."/>
            <person name="Zhang X."/>
        </authorList>
    </citation>
    <scope>NUCLEOTIDE SEQUENCE [LARGE SCALE GENOMIC DNA]</scope>
    <source>
        <strain evidence="9 10">BP 5553</strain>
    </source>
</reference>
<dbReference type="PROSITE" id="PS00463">
    <property type="entry name" value="ZN2_CY6_FUNGAL_1"/>
    <property type="match status" value="1"/>
</dbReference>
<keyword evidence="3" id="KW-0805">Transcription regulation</keyword>
<keyword evidence="6" id="KW-0539">Nucleus</keyword>
<keyword evidence="4" id="KW-0238">DNA-binding</keyword>
<dbReference type="Pfam" id="PF11951">
    <property type="entry name" value="Fungal_trans_2"/>
    <property type="match status" value="1"/>
</dbReference>
<comment type="caution">
    <text evidence="9">The sequence shown here is derived from an EMBL/GenBank/DDBJ whole genome shotgun (WGS) entry which is preliminary data.</text>
</comment>
<dbReference type="GO" id="GO:0008270">
    <property type="term" value="F:zinc ion binding"/>
    <property type="evidence" value="ECO:0007669"/>
    <property type="project" value="InterPro"/>
</dbReference>
<keyword evidence="10" id="KW-1185">Reference proteome</keyword>
<evidence type="ECO:0000313" key="10">
    <source>
        <dbReference type="Proteomes" id="UP000254866"/>
    </source>
</evidence>
<dbReference type="GO" id="GO:0003677">
    <property type="term" value="F:DNA binding"/>
    <property type="evidence" value="ECO:0007669"/>
    <property type="project" value="UniProtKB-KW"/>
</dbReference>
<feature type="region of interest" description="Disordered" evidence="7">
    <location>
        <begin position="771"/>
        <end position="796"/>
    </location>
</feature>
<dbReference type="InterPro" id="IPR001138">
    <property type="entry name" value="Zn2Cys6_DnaBD"/>
</dbReference>